<comment type="caution">
    <text evidence="2">The sequence shown here is derived from an EMBL/GenBank/DDBJ whole genome shotgun (WGS) entry which is preliminary data.</text>
</comment>
<dbReference type="InterPro" id="IPR039375">
    <property type="entry name" value="NodN-like"/>
</dbReference>
<proteinExistence type="predicted"/>
<keyword evidence="3" id="KW-1185">Reference proteome</keyword>
<dbReference type="Pfam" id="PF08240">
    <property type="entry name" value="ADH_N"/>
    <property type="match status" value="1"/>
</dbReference>
<evidence type="ECO:0000259" key="1">
    <source>
        <dbReference type="SMART" id="SM00829"/>
    </source>
</evidence>
<dbReference type="InterPro" id="IPR011032">
    <property type="entry name" value="GroES-like_sf"/>
</dbReference>
<dbReference type="InterPro" id="IPR029069">
    <property type="entry name" value="HotDog_dom_sf"/>
</dbReference>
<dbReference type="SUPFAM" id="SSF50129">
    <property type="entry name" value="GroES-like"/>
    <property type="match status" value="1"/>
</dbReference>
<dbReference type="EMBL" id="JBHRYQ010000001">
    <property type="protein sequence ID" value="MFC3812087.1"/>
    <property type="molecule type" value="Genomic_DNA"/>
</dbReference>
<feature type="domain" description="Enoyl reductase (ER)" evidence="1">
    <location>
        <begin position="10"/>
        <end position="320"/>
    </location>
</feature>
<dbReference type="Pfam" id="PF00107">
    <property type="entry name" value="ADH_zinc_N"/>
    <property type="match status" value="1"/>
</dbReference>
<organism evidence="2 3">
    <name type="scientific">Lacihabitans lacunae</name>
    <dbReference type="NCBI Taxonomy" id="1028214"/>
    <lineage>
        <taxon>Bacteria</taxon>
        <taxon>Pseudomonadati</taxon>
        <taxon>Bacteroidota</taxon>
        <taxon>Cytophagia</taxon>
        <taxon>Cytophagales</taxon>
        <taxon>Leadbetterellaceae</taxon>
        <taxon>Lacihabitans</taxon>
    </lineage>
</organism>
<dbReference type="PANTHER" id="PTHR43677">
    <property type="entry name" value="SHORT-CHAIN DEHYDROGENASE/REDUCTASE"/>
    <property type="match status" value="1"/>
</dbReference>
<name>A0ABV7YZ05_9BACT</name>
<dbReference type="Gene3D" id="3.10.129.10">
    <property type="entry name" value="Hotdog Thioesterase"/>
    <property type="match status" value="1"/>
</dbReference>
<dbReference type="CDD" id="cd03450">
    <property type="entry name" value="NodN"/>
    <property type="match status" value="1"/>
</dbReference>
<evidence type="ECO:0000313" key="3">
    <source>
        <dbReference type="Proteomes" id="UP001595616"/>
    </source>
</evidence>
<dbReference type="InterPro" id="IPR051397">
    <property type="entry name" value="Zn-ADH-like_protein"/>
</dbReference>
<dbReference type="InterPro" id="IPR013154">
    <property type="entry name" value="ADH-like_N"/>
</dbReference>
<dbReference type="CDD" id="cd08241">
    <property type="entry name" value="QOR1"/>
    <property type="match status" value="1"/>
</dbReference>
<dbReference type="InterPro" id="IPR013149">
    <property type="entry name" value="ADH-like_C"/>
</dbReference>
<sequence length="497" mass="54264">MKAIVCENHGLPNTLKFKEIDSPAIGPHDVKIKVMACSVNFPDVLIIQNLYQFKPELPFSPGSEVSGVVLEVGAEVTNVKPNDRVLALCGWGGFAEELAVNSSRVFPIPDKMDYITAASLMYNFGTSYYALKDRANLQAGETLLVLGAGGGVGLAAVELGKLMGATVIAAASTDEKLAVCKEKGADFLIKYDNLKGDLKEITNGKGVDVVYDPIGDKYAEPCVRSMAWKGRYLVVGFAAGEIPKIPLNLALLKGCAITGVFWGQFAALEPKKNFQNVMQLSEWFLNGKLSPHIHKVYELAETVEALQAMADRKVIGKAVVVTSDEAKVRFEPSSPAEIDPPKKEGNKLIFENFEQIKAFVGQEFGHTEWLTVDQKMINEFAAATLDEQWIHVDTEKAKDSIFGQTIAHGLLTLSLTPKFLEELYEVKNTKMGINMGSDKVRFLNPVLSGSKLRMTGVLKSVSDMPNNGLKMLVEAKIEIEGKSKPACVAELLSIIYR</sequence>
<dbReference type="Pfam" id="PF01575">
    <property type="entry name" value="MaoC_dehydratas"/>
    <property type="match status" value="1"/>
</dbReference>
<dbReference type="Gene3D" id="3.40.50.720">
    <property type="entry name" value="NAD(P)-binding Rossmann-like Domain"/>
    <property type="match status" value="1"/>
</dbReference>
<dbReference type="Proteomes" id="UP001595616">
    <property type="component" value="Unassembled WGS sequence"/>
</dbReference>
<dbReference type="SUPFAM" id="SSF51735">
    <property type="entry name" value="NAD(P)-binding Rossmann-fold domains"/>
    <property type="match status" value="1"/>
</dbReference>
<dbReference type="InterPro" id="IPR020843">
    <property type="entry name" value="ER"/>
</dbReference>
<protein>
    <submittedName>
        <fullName evidence="2">Zinc-binding dehydrogenase</fullName>
    </submittedName>
</protein>
<dbReference type="SUPFAM" id="SSF54637">
    <property type="entry name" value="Thioesterase/thiol ester dehydrase-isomerase"/>
    <property type="match status" value="1"/>
</dbReference>
<gene>
    <name evidence="2" type="ORF">ACFOOI_15610</name>
</gene>
<dbReference type="SMART" id="SM00829">
    <property type="entry name" value="PKS_ER"/>
    <property type="match status" value="1"/>
</dbReference>
<dbReference type="PANTHER" id="PTHR43677:SF4">
    <property type="entry name" value="QUINONE OXIDOREDUCTASE-LIKE PROTEIN 2"/>
    <property type="match status" value="1"/>
</dbReference>
<evidence type="ECO:0000313" key="2">
    <source>
        <dbReference type="EMBL" id="MFC3812087.1"/>
    </source>
</evidence>
<dbReference type="Gene3D" id="3.90.180.10">
    <property type="entry name" value="Medium-chain alcohol dehydrogenases, catalytic domain"/>
    <property type="match status" value="1"/>
</dbReference>
<accession>A0ABV7YZ05</accession>
<dbReference type="InterPro" id="IPR036291">
    <property type="entry name" value="NAD(P)-bd_dom_sf"/>
</dbReference>
<dbReference type="RefSeq" id="WP_379838950.1">
    <property type="nucleotide sequence ID" value="NZ_JBHRYQ010000001.1"/>
</dbReference>
<reference evidence="3" key="1">
    <citation type="journal article" date="2019" name="Int. J. Syst. Evol. Microbiol.">
        <title>The Global Catalogue of Microorganisms (GCM) 10K type strain sequencing project: providing services to taxonomists for standard genome sequencing and annotation.</title>
        <authorList>
            <consortium name="The Broad Institute Genomics Platform"/>
            <consortium name="The Broad Institute Genome Sequencing Center for Infectious Disease"/>
            <person name="Wu L."/>
            <person name="Ma J."/>
        </authorList>
    </citation>
    <scope>NUCLEOTIDE SEQUENCE [LARGE SCALE GENOMIC DNA]</scope>
    <source>
        <strain evidence="3">CECT 7956</strain>
    </source>
</reference>
<dbReference type="InterPro" id="IPR002539">
    <property type="entry name" value="MaoC-like_dom"/>
</dbReference>